<feature type="domain" description="Radical SAM core" evidence="11">
    <location>
        <begin position="115"/>
        <end position="331"/>
    </location>
</feature>
<keyword evidence="6 10" id="KW-0479">Metal-binding</keyword>
<accession>Q1K3P1</accession>
<evidence type="ECO:0000256" key="8">
    <source>
        <dbReference type="ARBA" id="ARBA00023004"/>
    </source>
</evidence>
<dbReference type="SFLD" id="SFLDS00029">
    <property type="entry name" value="Radical_SAM"/>
    <property type="match status" value="1"/>
</dbReference>
<keyword evidence="8" id="KW-0408">Iron</keyword>
<evidence type="ECO:0000256" key="7">
    <source>
        <dbReference type="ARBA" id="ARBA00022898"/>
    </source>
</evidence>
<evidence type="ECO:0000256" key="6">
    <source>
        <dbReference type="ARBA" id="ARBA00022723"/>
    </source>
</evidence>
<dbReference type="AlphaFoldDB" id="Q1K3P1"/>
<dbReference type="InterPro" id="IPR003739">
    <property type="entry name" value="Lys_aminomutase/Glu_NH3_mut"/>
</dbReference>
<comment type="caution">
    <text evidence="12">The sequence shown here is derived from an EMBL/GenBank/DDBJ whole genome shotgun (WGS) entry which is preliminary data.</text>
</comment>
<feature type="binding site" evidence="10">
    <location>
        <position position="136"/>
    </location>
    <ligand>
        <name>[4Fe-4S] cluster</name>
        <dbReference type="ChEBI" id="CHEBI:49883"/>
        <note>4Fe-4S-S-AdoMet</note>
    </ligand>
</feature>
<dbReference type="Pfam" id="PF04055">
    <property type="entry name" value="Radical_SAM"/>
    <property type="match status" value="1"/>
</dbReference>
<keyword evidence="4 10" id="KW-0004">4Fe-4S</keyword>
<dbReference type="OrthoDB" id="9768064at2"/>
<evidence type="ECO:0000256" key="5">
    <source>
        <dbReference type="ARBA" id="ARBA00022691"/>
    </source>
</evidence>
<sequence>MKSTTSALENDLPTDWMALDWQKELSNNITSVDELKAYLPLSYDEEADLRTVTEAHPMNIPRYYLSLIDPNDAHDPIRKLAVPAAEELVVAGAMGETTKDPYGDDKHDKGNGILHKYSYTALVVATEYCSMYCRHCFRKRMVGLPNHQTVENFHNAAKYIAAHPEITNVVISGGDPLLLPTHVIRKMLAALEDIPHLNFVRIGSRAPVVYPIRFADDELIDVLRDFGRKKTLQMPTHFNHPVELTSEAAEAIRRVREAGVTVNNQAVFLSGVNDDVETLTELMNGLLRIGVNPYYLYQCMPVARVRHHFQVPLKRGVDIVDEARRRMDGYAKRFKFIIGHDIGKLEICGRSGDTMVLKQIHARQEAPQECSRLLFRRLNDTGGWLDDLEEVDL</sequence>
<evidence type="ECO:0000256" key="10">
    <source>
        <dbReference type="PIRSR" id="PIRSR004911-1"/>
    </source>
</evidence>
<evidence type="ECO:0000313" key="12">
    <source>
        <dbReference type="EMBL" id="EAT16933.1"/>
    </source>
</evidence>
<feature type="binding site" evidence="10">
    <location>
        <position position="129"/>
    </location>
    <ligand>
        <name>[4Fe-4S] cluster</name>
        <dbReference type="ChEBI" id="CHEBI:49883"/>
        <note>4Fe-4S-S-AdoMet</note>
    </ligand>
</feature>
<comment type="similarity">
    <text evidence="3">Belongs to the radical SAM superfamily. KamA family.</text>
</comment>
<evidence type="ECO:0000256" key="2">
    <source>
        <dbReference type="ARBA" id="ARBA00001966"/>
    </source>
</evidence>
<reference evidence="12" key="1">
    <citation type="submission" date="2006-05" db="EMBL/GenBank/DDBJ databases">
        <title>Annotation of the draft genome assembly of Desulfuromonas acetoxidans DSM 684.</title>
        <authorList>
            <consortium name="US DOE Joint Genome Institute (JGI-ORNL)"/>
            <person name="Larimer F."/>
            <person name="Land M."/>
            <person name="Hauser L."/>
        </authorList>
    </citation>
    <scope>NUCLEOTIDE SEQUENCE [LARGE SCALE GENOMIC DNA]</scope>
    <source>
        <strain evidence="12">DSM 684</strain>
    </source>
</reference>
<dbReference type="GO" id="GO:0003824">
    <property type="term" value="F:catalytic activity"/>
    <property type="evidence" value="ECO:0007669"/>
    <property type="project" value="InterPro"/>
</dbReference>
<dbReference type="EMBL" id="AAEW02000002">
    <property type="protein sequence ID" value="EAT16933.1"/>
    <property type="molecule type" value="Genomic_DNA"/>
</dbReference>
<feature type="binding site" evidence="10">
    <location>
        <position position="133"/>
    </location>
    <ligand>
        <name>[4Fe-4S] cluster</name>
        <dbReference type="ChEBI" id="CHEBI:49883"/>
        <note>4Fe-4S-S-AdoMet</note>
    </ligand>
</feature>
<keyword evidence="7" id="KW-0663">Pyridoxal phosphate</keyword>
<dbReference type="SFLD" id="SFLDG01070">
    <property type="entry name" value="PLP-dependent"/>
    <property type="match status" value="1"/>
</dbReference>
<dbReference type="InterPro" id="IPR007197">
    <property type="entry name" value="rSAM"/>
</dbReference>
<dbReference type="InterPro" id="IPR013785">
    <property type="entry name" value="Aldolase_TIM"/>
</dbReference>
<name>Q1K3P1_DESA6</name>
<evidence type="ECO:0000256" key="3">
    <source>
        <dbReference type="ARBA" id="ARBA00008703"/>
    </source>
</evidence>
<dbReference type="InterPro" id="IPR058240">
    <property type="entry name" value="rSAM_sf"/>
</dbReference>
<evidence type="ECO:0000256" key="9">
    <source>
        <dbReference type="ARBA" id="ARBA00023014"/>
    </source>
</evidence>
<dbReference type="SMART" id="SM00729">
    <property type="entry name" value="Elp3"/>
    <property type="match status" value="1"/>
</dbReference>
<protein>
    <recommendedName>
        <fullName evidence="11">Radical SAM core domain-containing protein</fullName>
    </recommendedName>
</protein>
<keyword evidence="5" id="KW-0949">S-adenosyl-L-methionine</keyword>
<dbReference type="PANTHER" id="PTHR30538:SF0">
    <property type="entry name" value="L-LYSINE 2,3-AMINOMUTASE AQ_1632-RELATED"/>
    <property type="match status" value="1"/>
</dbReference>
<proteinExistence type="inferred from homology"/>
<organism evidence="12 13">
    <name type="scientific">Desulfuromonas acetoxidans (strain DSM 684 / 11070)</name>
    <dbReference type="NCBI Taxonomy" id="281689"/>
    <lineage>
        <taxon>Bacteria</taxon>
        <taxon>Pseudomonadati</taxon>
        <taxon>Thermodesulfobacteriota</taxon>
        <taxon>Desulfuromonadia</taxon>
        <taxon>Desulfuromonadales</taxon>
        <taxon>Desulfuromonadaceae</taxon>
        <taxon>Desulfuromonas</taxon>
    </lineage>
</organism>
<keyword evidence="13" id="KW-1185">Reference proteome</keyword>
<dbReference type="Gene3D" id="3.20.20.70">
    <property type="entry name" value="Aldolase class I"/>
    <property type="match status" value="1"/>
</dbReference>
<keyword evidence="9 10" id="KW-0411">Iron-sulfur</keyword>
<dbReference type="NCBIfam" id="TIGR00238">
    <property type="entry name" value="KamA family radical SAM protein"/>
    <property type="match status" value="1"/>
</dbReference>
<dbReference type="GO" id="GO:0051539">
    <property type="term" value="F:4 iron, 4 sulfur cluster binding"/>
    <property type="evidence" value="ECO:0007669"/>
    <property type="project" value="UniProtKB-KW"/>
</dbReference>
<comment type="cofactor">
    <cofactor evidence="2">
        <name>[4Fe-4S] cluster</name>
        <dbReference type="ChEBI" id="CHEBI:49883"/>
    </cofactor>
</comment>
<gene>
    <name evidence="12" type="ORF">Dace_2799</name>
</gene>
<dbReference type="PROSITE" id="PS51918">
    <property type="entry name" value="RADICAL_SAM"/>
    <property type="match status" value="1"/>
</dbReference>
<dbReference type="RefSeq" id="WP_005997756.1">
    <property type="nucleotide sequence ID" value="NZ_AAEW02000002.1"/>
</dbReference>
<dbReference type="CDD" id="cd01335">
    <property type="entry name" value="Radical_SAM"/>
    <property type="match status" value="1"/>
</dbReference>
<evidence type="ECO:0000256" key="4">
    <source>
        <dbReference type="ARBA" id="ARBA00022485"/>
    </source>
</evidence>
<dbReference type="PIRSF" id="PIRSF004911">
    <property type="entry name" value="DUF160"/>
    <property type="match status" value="1"/>
</dbReference>
<dbReference type="PANTHER" id="PTHR30538">
    <property type="entry name" value="LYSINE 2,3-AMINOMUTASE-RELATED"/>
    <property type="match status" value="1"/>
</dbReference>
<evidence type="ECO:0000313" key="13">
    <source>
        <dbReference type="Proteomes" id="UP000005695"/>
    </source>
</evidence>
<comment type="cofactor">
    <cofactor evidence="1">
        <name>pyridoxal 5'-phosphate</name>
        <dbReference type="ChEBI" id="CHEBI:597326"/>
    </cofactor>
</comment>
<dbReference type="SUPFAM" id="SSF102114">
    <property type="entry name" value="Radical SAM enzymes"/>
    <property type="match status" value="1"/>
</dbReference>
<dbReference type="InterPro" id="IPR006638">
    <property type="entry name" value="Elp3/MiaA/NifB-like_rSAM"/>
</dbReference>
<reference evidence="12" key="2">
    <citation type="submission" date="2006-05" db="EMBL/GenBank/DDBJ databases">
        <title>Sequencing of the draft genome and assembly of Desulfuromonas acetoxidans DSM 684.</title>
        <authorList>
            <consortium name="US DOE Joint Genome Institute (JGI-PGF)"/>
            <person name="Copeland A."/>
            <person name="Lucas S."/>
            <person name="Lapidus A."/>
            <person name="Barry K."/>
            <person name="Detter J.C."/>
            <person name="Glavina del Rio T."/>
            <person name="Hammon N."/>
            <person name="Israni S."/>
            <person name="Dalin E."/>
            <person name="Tice H."/>
            <person name="Bruce D."/>
            <person name="Pitluck S."/>
            <person name="Richardson P."/>
        </authorList>
    </citation>
    <scope>NUCLEOTIDE SEQUENCE [LARGE SCALE GENOMIC DNA]</scope>
    <source>
        <strain evidence="12">DSM 684</strain>
    </source>
</reference>
<dbReference type="Proteomes" id="UP000005695">
    <property type="component" value="Unassembled WGS sequence"/>
</dbReference>
<evidence type="ECO:0000256" key="1">
    <source>
        <dbReference type="ARBA" id="ARBA00001933"/>
    </source>
</evidence>
<evidence type="ECO:0000259" key="11">
    <source>
        <dbReference type="PROSITE" id="PS51918"/>
    </source>
</evidence>
<dbReference type="GO" id="GO:0046872">
    <property type="term" value="F:metal ion binding"/>
    <property type="evidence" value="ECO:0007669"/>
    <property type="project" value="UniProtKB-KW"/>
</dbReference>